<proteinExistence type="predicted"/>
<evidence type="ECO:0000313" key="1">
    <source>
        <dbReference type="EMBL" id="JAH82478.1"/>
    </source>
</evidence>
<dbReference type="AlphaFoldDB" id="A0A0E9VZ03"/>
<accession>A0A0E9VZ03</accession>
<protein>
    <submittedName>
        <fullName evidence="1">Uncharacterized protein</fullName>
    </submittedName>
</protein>
<dbReference type="EMBL" id="GBXM01026099">
    <property type="protein sequence ID" value="JAH82478.1"/>
    <property type="molecule type" value="Transcribed_RNA"/>
</dbReference>
<sequence length="29" mass="3261">MTTTFSIFLLDIVFSISKGALDFMLQFSS</sequence>
<organism evidence="1">
    <name type="scientific">Anguilla anguilla</name>
    <name type="common">European freshwater eel</name>
    <name type="synonym">Muraena anguilla</name>
    <dbReference type="NCBI Taxonomy" id="7936"/>
    <lineage>
        <taxon>Eukaryota</taxon>
        <taxon>Metazoa</taxon>
        <taxon>Chordata</taxon>
        <taxon>Craniata</taxon>
        <taxon>Vertebrata</taxon>
        <taxon>Euteleostomi</taxon>
        <taxon>Actinopterygii</taxon>
        <taxon>Neopterygii</taxon>
        <taxon>Teleostei</taxon>
        <taxon>Anguilliformes</taxon>
        <taxon>Anguillidae</taxon>
        <taxon>Anguilla</taxon>
    </lineage>
</organism>
<name>A0A0E9VZ03_ANGAN</name>
<reference evidence="1" key="2">
    <citation type="journal article" date="2015" name="Fish Shellfish Immunol.">
        <title>Early steps in the European eel (Anguilla anguilla)-Vibrio vulnificus interaction in the gills: Role of the RtxA13 toxin.</title>
        <authorList>
            <person name="Callol A."/>
            <person name="Pajuelo D."/>
            <person name="Ebbesson L."/>
            <person name="Teles M."/>
            <person name="MacKenzie S."/>
            <person name="Amaro C."/>
        </authorList>
    </citation>
    <scope>NUCLEOTIDE SEQUENCE</scope>
</reference>
<reference evidence="1" key="1">
    <citation type="submission" date="2014-11" db="EMBL/GenBank/DDBJ databases">
        <authorList>
            <person name="Amaro Gonzalez C."/>
        </authorList>
    </citation>
    <scope>NUCLEOTIDE SEQUENCE</scope>
</reference>